<dbReference type="Pfam" id="PF03323">
    <property type="entry name" value="GerA"/>
    <property type="match status" value="1"/>
</dbReference>
<evidence type="ECO:0000313" key="4">
    <source>
        <dbReference type="EMBL" id="CCO07311.1"/>
    </source>
</evidence>
<dbReference type="OrthoDB" id="9772630at2"/>
<dbReference type="eggNOG" id="COG0697">
    <property type="taxonomic scope" value="Bacteria"/>
</dbReference>
<comment type="similarity">
    <text evidence="1">Belongs to the GerABKA family.</text>
</comment>
<dbReference type="PANTHER" id="PTHR22550">
    <property type="entry name" value="SPORE GERMINATION PROTEIN"/>
    <property type="match status" value="1"/>
</dbReference>
<keyword evidence="3" id="KW-0812">Transmembrane</keyword>
<accession>K8EF10</accession>
<name>K8EF10_9FIRM</name>
<keyword evidence="2 3" id="KW-0472">Membrane</keyword>
<keyword evidence="5" id="KW-1185">Reference proteome</keyword>
<feature type="transmembrane region" description="Helical" evidence="3">
    <location>
        <begin position="312"/>
        <end position="334"/>
    </location>
</feature>
<evidence type="ECO:0000256" key="3">
    <source>
        <dbReference type="SAM" id="Phobius"/>
    </source>
</evidence>
<organism evidence="4 5">
    <name type="scientific">Desulforamulus hydrothermalis Lam5 = DSM 18033</name>
    <dbReference type="NCBI Taxonomy" id="1121428"/>
    <lineage>
        <taxon>Bacteria</taxon>
        <taxon>Bacillati</taxon>
        <taxon>Bacillota</taxon>
        <taxon>Clostridia</taxon>
        <taxon>Eubacteriales</taxon>
        <taxon>Peptococcaceae</taxon>
        <taxon>Desulforamulus</taxon>
    </lineage>
</organism>
<sequence>MSLKNVFGKWKKPKKTQQAKIINRADRGDTLSGRLAEDEDTVFQGLGGSVDIVRRKVLVAGTPAVLIYIEGIVDTDVIQKEVLAKLQQATEIPRPGTAALQYIAEKVLSAQTAAVACAISDILAEVLLGKSVLLLADCRCALLIGTKGGTRRAIQEPPTERTVRGSREGFIEDIAVNMAIIRRKLKSPNLIMEAALLGRRSRTKVVITYLSDVADPKLVQEVRRRISQIDIDAVLGSGYLEKHFEDRPYSLFPQTYGTERPDKVVANMLEGRVAILVDGTPYTLVVPAVFIQFMQGAEDYYERTIVGSVARLVRYLAFVITTTLTAIYIALITYNHSLLPSDLLLAVAKEREELPFTPLVEAMFMEMVIEILREAALRLPSTVGQSLGVVGGIVIGQAVISAKLVSPLIVVMVSLATISSFVFPSYSMALAIRLIKFPLIFLAAVFGALGIAVGWLVLIIHLVSLESFGVPYLAPLAPTRYADLGDTLVVSRIWQHKKRPVTFNTADKQRISDSPQEHRHEQ</sequence>
<dbReference type="PIRSF" id="PIRSF005690">
    <property type="entry name" value="GerBA"/>
    <property type="match status" value="1"/>
</dbReference>
<feature type="transmembrane region" description="Helical" evidence="3">
    <location>
        <begin position="408"/>
        <end position="432"/>
    </location>
</feature>
<dbReference type="AlphaFoldDB" id="K8EF10"/>
<keyword evidence="3" id="KW-1133">Transmembrane helix</keyword>
<dbReference type="InterPro" id="IPR050768">
    <property type="entry name" value="UPF0353/GerABKA_families"/>
</dbReference>
<protein>
    <submittedName>
        <fullName evidence="4">Uncharacterized membrane protein yfkQ</fullName>
    </submittedName>
</protein>
<dbReference type="STRING" id="1121428.DESHY_110255"/>
<comment type="caution">
    <text evidence="4">The sequence shown here is derived from an EMBL/GenBank/DDBJ whole genome shotgun (WGS) entry which is preliminary data.</text>
</comment>
<feature type="transmembrane region" description="Helical" evidence="3">
    <location>
        <begin position="439"/>
        <end position="463"/>
    </location>
</feature>
<dbReference type="InterPro" id="IPR004995">
    <property type="entry name" value="Spore_Ger"/>
</dbReference>
<proteinExistence type="inferred from homology"/>
<dbReference type="PANTHER" id="PTHR22550:SF5">
    <property type="entry name" value="LEUCINE ZIPPER PROTEIN 4"/>
    <property type="match status" value="1"/>
</dbReference>
<evidence type="ECO:0000256" key="1">
    <source>
        <dbReference type="ARBA" id="ARBA00005278"/>
    </source>
</evidence>
<dbReference type="Proteomes" id="UP000009315">
    <property type="component" value="Unassembled WGS sequence"/>
</dbReference>
<dbReference type="GO" id="GO:0016020">
    <property type="term" value="C:membrane"/>
    <property type="evidence" value="ECO:0007669"/>
    <property type="project" value="InterPro"/>
</dbReference>
<dbReference type="RefSeq" id="WP_008410133.1">
    <property type="nucleotide sequence ID" value="NZ_CAOS01000003.1"/>
</dbReference>
<reference evidence="4 5" key="1">
    <citation type="journal article" date="2013" name="Genome Announc.">
        <title>Genome Sequence of the Sulfate-Reducing Bacterium Desulfotomaculum hydrothermale Lam5(T).</title>
        <authorList>
            <person name="Amin O."/>
            <person name="Fardeau M.L."/>
            <person name="Valette O."/>
            <person name="Hirschler-Rea A."/>
            <person name="Barbe V."/>
            <person name="Medigue C."/>
            <person name="Vacherie B."/>
            <person name="Ollivier B."/>
            <person name="Bertin P.N."/>
            <person name="Dolla A."/>
        </authorList>
    </citation>
    <scope>NUCLEOTIDE SEQUENCE [LARGE SCALE GENOMIC DNA]</scope>
    <source>
        <strain evidence="5">Lam5 / DSM 18033</strain>
    </source>
</reference>
<dbReference type="GO" id="GO:0009847">
    <property type="term" value="P:spore germination"/>
    <property type="evidence" value="ECO:0007669"/>
    <property type="project" value="InterPro"/>
</dbReference>
<dbReference type="EMBL" id="CAOS01000003">
    <property type="protein sequence ID" value="CCO07311.1"/>
    <property type="molecule type" value="Genomic_DNA"/>
</dbReference>
<gene>
    <name evidence="4" type="primary">yfkQ</name>
    <name evidence="4" type="ORF">DESHY_110255</name>
</gene>
<evidence type="ECO:0000313" key="5">
    <source>
        <dbReference type="Proteomes" id="UP000009315"/>
    </source>
</evidence>
<evidence type="ECO:0000256" key="2">
    <source>
        <dbReference type="ARBA" id="ARBA00023136"/>
    </source>
</evidence>